<comment type="caution">
    <text evidence="1">The sequence shown here is derived from an EMBL/GenBank/DDBJ whole genome shotgun (WGS) entry which is preliminary data.</text>
</comment>
<evidence type="ECO:0000313" key="2">
    <source>
        <dbReference type="Proteomes" id="UP001062846"/>
    </source>
</evidence>
<keyword evidence="2" id="KW-1185">Reference proteome</keyword>
<reference evidence="1" key="1">
    <citation type="submission" date="2022-02" db="EMBL/GenBank/DDBJ databases">
        <title>Plant Genome Project.</title>
        <authorList>
            <person name="Zhang R.-G."/>
        </authorList>
    </citation>
    <scope>NUCLEOTIDE SEQUENCE</scope>
    <source>
        <strain evidence="1">AT1</strain>
    </source>
</reference>
<gene>
    <name evidence="1" type="ORF">RHMOL_Rhmol02G0205500</name>
</gene>
<protein>
    <submittedName>
        <fullName evidence="1">Uncharacterized protein</fullName>
    </submittedName>
</protein>
<name>A0ACC0PTL9_RHOML</name>
<dbReference type="EMBL" id="CM046389">
    <property type="protein sequence ID" value="KAI8568506.1"/>
    <property type="molecule type" value="Genomic_DNA"/>
</dbReference>
<sequence length="75" mass="8305">MATRGFDFNDLVESIHKKWQNLGSFELFYAIADHHNCILNNDEDFCCMIALAVAYGVTCADVSVRVISSATIECG</sequence>
<accession>A0ACC0PTL9</accession>
<dbReference type="Proteomes" id="UP001062846">
    <property type="component" value="Chromosome 2"/>
</dbReference>
<proteinExistence type="predicted"/>
<evidence type="ECO:0000313" key="1">
    <source>
        <dbReference type="EMBL" id="KAI8568506.1"/>
    </source>
</evidence>
<organism evidence="1 2">
    <name type="scientific">Rhododendron molle</name>
    <name type="common">Chinese azalea</name>
    <name type="synonym">Azalea mollis</name>
    <dbReference type="NCBI Taxonomy" id="49168"/>
    <lineage>
        <taxon>Eukaryota</taxon>
        <taxon>Viridiplantae</taxon>
        <taxon>Streptophyta</taxon>
        <taxon>Embryophyta</taxon>
        <taxon>Tracheophyta</taxon>
        <taxon>Spermatophyta</taxon>
        <taxon>Magnoliopsida</taxon>
        <taxon>eudicotyledons</taxon>
        <taxon>Gunneridae</taxon>
        <taxon>Pentapetalae</taxon>
        <taxon>asterids</taxon>
        <taxon>Ericales</taxon>
        <taxon>Ericaceae</taxon>
        <taxon>Ericoideae</taxon>
        <taxon>Rhodoreae</taxon>
        <taxon>Rhododendron</taxon>
    </lineage>
</organism>